<dbReference type="InterPro" id="IPR000426">
    <property type="entry name" value="Proteasome_asu_N"/>
</dbReference>
<name>A0A383E8T5_9ZZZZ</name>
<dbReference type="Gene3D" id="3.60.20.10">
    <property type="entry name" value="Glutamine Phosphoribosylpyrophosphate, subunit 1, domain 1"/>
    <property type="match status" value="1"/>
</dbReference>
<accession>A0A383E8T5</accession>
<dbReference type="GO" id="GO:0019773">
    <property type="term" value="C:proteasome core complex, alpha-subunit complex"/>
    <property type="evidence" value="ECO:0007669"/>
    <property type="project" value="InterPro"/>
</dbReference>
<dbReference type="InterPro" id="IPR029055">
    <property type="entry name" value="Ntn_hydrolases_N"/>
</dbReference>
<dbReference type="GO" id="GO:0006511">
    <property type="term" value="P:ubiquitin-dependent protein catabolic process"/>
    <property type="evidence" value="ECO:0007669"/>
    <property type="project" value="InterPro"/>
</dbReference>
<gene>
    <name evidence="2" type="ORF">METZ01_LOCUS506100</name>
</gene>
<evidence type="ECO:0000259" key="1">
    <source>
        <dbReference type="SMART" id="SM00948"/>
    </source>
</evidence>
<proteinExistence type="predicted"/>
<dbReference type="AlphaFoldDB" id="A0A383E8T5"/>
<evidence type="ECO:0000313" key="2">
    <source>
        <dbReference type="EMBL" id="SVE53246.1"/>
    </source>
</evidence>
<reference evidence="2" key="1">
    <citation type="submission" date="2018-05" db="EMBL/GenBank/DDBJ databases">
        <authorList>
            <person name="Lanie J.A."/>
            <person name="Ng W.-L."/>
            <person name="Kazmierczak K.M."/>
            <person name="Andrzejewski T.M."/>
            <person name="Davidsen T.M."/>
            <person name="Wayne K.J."/>
            <person name="Tettelin H."/>
            <person name="Glass J.I."/>
            <person name="Rusch D."/>
            <person name="Podicherti R."/>
            <person name="Tsui H.-C.T."/>
            <person name="Winkler M.E."/>
        </authorList>
    </citation>
    <scope>NUCLEOTIDE SEQUENCE</scope>
</reference>
<protein>
    <recommendedName>
        <fullName evidence="1">Proteasome alpha-type subunits domain-containing protein</fullName>
    </recommendedName>
</protein>
<dbReference type="SUPFAM" id="SSF56235">
    <property type="entry name" value="N-terminal nucleophile aminohydrolases (Ntn hydrolases)"/>
    <property type="match status" value="1"/>
</dbReference>
<dbReference type="SMART" id="SM00948">
    <property type="entry name" value="Proteasome_A_N"/>
    <property type="match status" value="1"/>
</dbReference>
<feature type="non-terminal residue" evidence="2">
    <location>
        <position position="27"/>
    </location>
</feature>
<organism evidence="2">
    <name type="scientific">marine metagenome</name>
    <dbReference type="NCBI Taxonomy" id="408172"/>
    <lineage>
        <taxon>unclassified sequences</taxon>
        <taxon>metagenomes</taxon>
        <taxon>ecological metagenomes</taxon>
    </lineage>
</organism>
<sequence>MQSQQGYDRAITVFSPDGRLFQVEYAI</sequence>
<dbReference type="Pfam" id="PF10584">
    <property type="entry name" value="Proteasome_A_N"/>
    <property type="match status" value="1"/>
</dbReference>
<dbReference type="EMBL" id="UINC01223874">
    <property type="protein sequence ID" value="SVE53246.1"/>
    <property type="molecule type" value="Genomic_DNA"/>
</dbReference>
<feature type="domain" description="Proteasome alpha-type subunits" evidence="1">
    <location>
        <begin position="7"/>
        <end position="27"/>
    </location>
</feature>